<proteinExistence type="predicted"/>
<evidence type="ECO:0000313" key="2">
    <source>
        <dbReference type="EMBL" id="GLS16648.1"/>
    </source>
</evidence>
<dbReference type="EMBL" id="BSPB01000070">
    <property type="protein sequence ID" value="GLS16648.1"/>
    <property type="molecule type" value="Genomic_DNA"/>
</dbReference>
<organism evidence="2 3">
    <name type="scientific">Hydrogenophaga electricum</name>
    <dbReference type="NCBI Taxonomy" id="1230953"/>
    <lineage>
        <taxon>Bacteria</taxon>
        <taxon>Pseudomonadati</taxon>
        <taxon>Pseudomonadota</taxon>
        <taxon>Betaproteobacteria</taxon>
        <taxon>Burkholderiales</taxon>
        <taxon>Comamonadaceae</taxon>
        <taxon>Hydrogenophaga</taxon>
    </lineage>
</organism>
<evidence type="ECO:0000313" key="3">
    <source>
        <dbReference type="Proteomes" id="UP001156903"/>
    </source>
</evidence>
<feature type="transmembrane region" description="Helical" evidence="1">
    <location>
        <begin position="94"/>
        <end position="120"/>
    </location>
</feature>
<sequence>MKTLIWSLTALLAVLWTGLAVLTHRVTDWLLGTLAAGALDQAAGSVGAPTPPALPDWLAPWLDTATLAAWQALAADLLRGLSAVLPSGDAVMAWLGPLIGVGWGLGMALLLAVAGVLHWLAGRWNPARTAPGPQPGFGR</sequence>
<keyword evidence="3" id="KW-1185">Reference proteome</keyword>
<dbReference type="Proteomes" id="UP001156903">
    <property type="component" value="Unassembled WGS sequence"/>
</dbReference>
<keyword evidence="1" id="KW-1133">Transmembrane helix</keyword>
<accession>A0ABQ6C8N9</accession>
<name>A0ABQ6C8N9_9BURK</name>
<protein>
    <submittedName>
        <fullName evidence="2">Uncharacterized protein</fullName>
    </submittedName>
</protein>
<keyword evidence="1" id="KW-0472">Membrane</keyword>
<reference evidence="3" key="1">
    <citation type="journal article" date="2019" name="Int. J. Syst. Evol. Microbiol.">
        <title>The Global Catalogue of Microorganisms (GCM) 10K type strain sequencing project: providing services to taxonomists for standard genome sequencing and annotation.</title>
        <authorList>
            <consortium name="The Broad Institute Genomics Platform"/>
            <consortium name="The Broad Institute Genome Sequencing Center for Infectious Disease"/>
            <person name="Wu L."/>
            <person name="Ma J."/>
        </authorList>
    </citation>
    <scope>NUCLEOTIDE SEQUENCE [LARGE SCALE GENOMIC DNA]</scope>
    <source>
        <strain evidence="3">NBRC 109341</strain>
    </source>
</reference>
<evidence type="ECO:0000256" key="1">
    <source>
        <dbReference type="SAM" id="Phobius"/>
    </source>
</evidence>
<dbReference type="RefSeq" id="WP_284309342.1">
    <property type="nucleotide sequence ID" value="NZ_BSPB01000070.1"/>
</dbReference>
<gene>
    <name evidence="2" type="ORF">GCM10007935_40910</name>
</gene>
<keyword evidence="1" id="KW-0812">Transmembrane</keyword>
<comment type="caution">
    <text evidence="2">The sequence shown here is derived from an EMBL/GenBank/DDBJ whole genome shotgun (WGS) entry which is preliminary data.</text>
</comment>